<dbReference type="OrthoDB" id="192611at2759"/>
<feature type="domain" description="Transcription factor IIIC 90kDa subunit N-terminal" evidence="2">
    <location>
        <begin position="21"/>
        <end position="582"/>
    </location>
</feature>
<feature type="region of interest" description="Disordered" evidence="1">
    <location>
        <begin position="259"/>
        <end position="295"/>
    </location>
</feature>
<evidence type="ECO:0000313" key="4">
    <source>
        <dbReference type="EMBL" id="KOS17455.1"/>
    </source>
</evidence>
<proteinExistence type="predicted"/>
<dbReference type="Pfam" id="PF12657">
    <property type="entry name" value="TFIIIC_delta"/>
    <property type="match status" value="1"/>
</dbReference>
<dbReference type="InterPro" id="IPR024764">
    <property type="entry name" value="TFIIIC_Znf"/>
</dbReference>
<feature type="region of interest" description="Disordered" evidence="1">
    <location>
        <begin position="527"/>
        <end position="551"/>
    </location>
</feature>
<feature type="region of interest" description="Disordered" evidence="1">
    <location>
        <begin position="48"/>
        <end position="85"/>
    </location>
</feature>
<feature type="region of interest" description="Disordered" evidence="1">
    <location>
        <begin position="439"/>
        <end position="458"/>
    </location>
</feature>
<dbReference type="Proteomes" id="UP000053831">
    <property type="component" value="Unassembled WGS sequence"/>
</dbReference>
<feature type="region of interest" description="Disordered" evidence="1">
    <location>
        <begin position="605"/>
        <end position="627"/>
    </location>
</feature>
<dbReference type="STRING" id="150374.A0A0M9VSD5"/>
<protein>
    <recommendedName>
        <fullName evidence="6">Transcription factor IIIC putative zinc-finger domain-containing protein</fullName>
    </recommendedName>
</protein>
<reference evidence="4 5" key="1">
    <citation type="submission" date="2015-07" db="EMBL/GenBank/DDBJ databases">
        <title>The genome of the fungus Escovopsis weberi, a specialized disease agent of ant agriculture.</title>
        <authorList>
            <person name="de Man T.J."/>
            <person name="Stajich J.E."/>
            <person name="Kubicek C.P."/>
            <person name="Chenthamara K."/>
            <person name="Atanasova L."/>
            <person name="Druzhinina I.S."/>
            <person name="Birnbaum S."/>
            <person name="Barribeau S.M."/>
            <person name="Teiling C."/>
            <person name="Suen G."/>
            <person name="Currie C."/>
            <person name="Gerardo N.M."/>
        </authorList>
    </citation>
    <scope>NUCLEOTIDE SEQUENCE [LARGE SCALE GENOMIC DNA]</scope>
</reference>
<feature type="domain" description="Transcription factor IIIC putative zinc-finger" evidence="3">
    <location>
        <begin position="675"/>
        <end position="758"/>
    </location>
</feature>
<name>A0A0M9VSD5_ESCWE</name>
<evidence type="ECO:0000256" key="1">
    <source>
        <dbReference type="SAM" id="MobiDB-lite"/>
    </source>
</evidence>
<accession>A0A0M9VSD5</accession>
<sequence>MDRFKTLSLTSRPLSPHALAWSCDAELAVATADCISIFLPEYALGREGTDQSSSSSSSSSNNNSNNININSGNANANSSNQDTSRHQFALSLQPSAIIQPSSAINARICARAQVGRGAPADAARGPFRGVGRGAIAGSGSALGQVVRVEWSPSGLGCNLRPVLAALATNGSVVALGEHVDRRRAAEASGTRARSFKNWKMLWGLGANLPVPDADCDAGYWRMDERVTAFSWARGVAPGRALCAYATDAGEVGVMSVQYHHPSPARRGDKEHESGGTPIQTDDAAAAAADDDDNDDDDVWDLKELGRFDAGGPHGTADSADPDFVPGGSIFSLRWSPWLVCDGYRTATIAYIAAHYVGFRRVTVYGDWERGEVPNIVVEDADTTGICLCLSSDASVEWEDAIWPEGDDAFVARGVIATPFVVKPFQVALNSVLAEPIKDHSPRECSSQYPGEDEASTNPITGLVIHPPDPRMKPEVPHYTAVRLSATPTNADWYQTNLPEHLAPLPQWAEDLGDQTARLVGRGAALEGVDSDFDSDSDDAEDSHAPSRPAGLQVHPHRFRLWGLALSPGGACSALLASRHSTQHPDRRGFCSVHFDWRVPDGRAAPTTTLTSTTATTSASTSTTVTTTPLTTEGRMWEWMYGMGDDVPGATSRRAARSTAGARSRILREQFRHVAIQLPCAFCGSKLHLQADKATCQSGHPFTSGVPIMAPGISRVCGVCGLRCLKVSELEKLAGAYALSAEGIAAAFGEVCGSCGGKFVV</sequence>
<dbReference type="EMBL" id="LGSR01000022">
    <property type="protein sequence ID" value="KOS17455.1"/>
    <property type="molecule type" value="Genomic_DNA"/>
</dbReference>
<feature type="compositionally biased region" description="Acidic residues" evidence="1">
    <location>
        <begin position="528"/>
        <end position="540"/>
    </location>
</feature>
<gene>
    <name evidence="4" type="ORF">ESCO_002896</name>
</gene>
<evidence type="ECO:0008006" key="6">
    <source>
        <dbReference type="Google" id="ProtNLM"/>
    </source>
</evidence>
<comment type="caution">
    <text evidence="4">The sequence shown here is derived from an EMBL/GenBank/DDBJ whole genome shotgun (WGS) entry which is preliminary data.</text>
</comment>
<feature type="compositionally biased region" description="Low complexity" evidence="1">
    <location>
        <begin position="52"/>
        <end position="80"/>
    </location>
</feature>
<evidence type="ECO:0000259" key="2">
    <source>
        <dbReference type="Pfam" id="PF12657"/>
    </source>
</evidence>
<dbReference type="Pfam" id="PF12660">
    <property type="entry name" value="zf-TFIIIC"/>
    <property type="match status" value="1"/>
</dbReference>
<evidence type="ECO:0000259" key="3">
    <source>
        <dbReference type="Pfam" id="PF12660"/>
    </source>
</evidence>
<organism evidence="4 5">
    <name type="scientific">Escovopsis weberi</name>
    <dbReference type="NCBI Taxonomy" id="150374"/>
    <lineage>
        <taxon>Eukaryota</taxon>
        <taxon>Fungi</taxon>
        <taxon>Dikarya</taxon>
        <taxon>Ascomycota</taxon>
        <taxon>Pezizomycotina</taxon>
        <taxon>Sordariomycetes</taxon>
        <taxon>Hypocreomycetidae</taxon>
        <taxon>Hypocreales</taxon>
        <taxon>Hypocreaceae</taxon>
        <taxon>Escovopsis</taxon>
    </lineage>
</organism>
<dbReference type="InterPro" id="IPR024761">
    <property type="entry name" value="TFIIIC_delta_N"/>
</dbReference>
<evidence type="ECO:0000313" key="5">
    <source>
        <dbReference type="Proteomes" id="UP000053831"/>
    </source>
</evidence>
<dbReference type="AlphaFoldDB" id="A0A0M9VSD5"/>
<keyword evidence="5" id="KW-1185">Reference proteome</keyword>